<dbReference type="SMART" id="SM00421">
    <property type="entry name" value="HTH_LUXR"/>
    <property type="match status" value="1"/>
</dbReference>
<proteinExistence type="predicted"/>
<dbReference type="PANTHER" id="PTHR43214:SF24">
    <property type="entry name" value="TRANSCRIPTIONAL REGULATORY PROTEIN NARL-RELATED"/>
    <property type="match status" value="1"/>
</dbReference>
<dbReference type="PROSITE" id="PS00622">
    <property type="entry name" value="HTH_LUXR_1"/>
    <property type="match status" value="1"/>
</dbReference>
<dbReference type="PRINTS" id="PR00038">
    <property type="entry name" value="HTHLUXR"/>
</dbReference>
<evidence type="ECO:0000259" key="6">
    <source>
        <dbReference type="PROSITE" id="PS50043"/>
    </source>
</evidence>
<evidence type="ECO:0000259" key="7">
    <source>
        <dbReference type="PROSITE" id="PS50110"/>
    </source>
</evidence>
<dbReference type="Pfam" id="PF00072">
    <property type="entry name" value="Response_reg"/>
    <property type="match status" value="1"/>
</dbReference>
<dbReference type="InterPro" id="IPR039420">
    <property type="entry name" value="WalR-like"/>
</dbReference>
<accession>A0ABR6BPQ0</accession>
<dbReference type="CDD" id="cd17535">
    <property type="entry name" value="REC_NarL-like"/>
    <property type="match status" value="1"/>
</dbReference>
<evidence type="ECO:0000313" key="8">
    <source>
        <dbReference type="EMBL" id="MBA8928886.1"/>
    </source>
</evidence>
<evidence type="ECO:0000256" key="2">
    <source>
        <dbReference type="ARBA" id="ARBA00023015"/>
    </source>
</evidence>
<keyword evidence="3 8" id="KW-0238">DNA-binding</keyword>
<keyword evidence="1 5" id="KW-0597">Phosphoprotein</keyword>
<dbReference type="InterPro" id="IPR001789">
    <property type="entry name" value="Sig_transdc_resp-reg_receiver"/>
</dbReference>
<keyword evidence="4" id="KW-0804">Transcription</keyword>
<dbReference type="CDD" id="cd06170">
    <property type="entry name" value="LuxR_C_like"/>
    <property type="match status" value="1"/>
</dbReference>
<gene>
    <name evidence="8" type="ORF">BC739_006103</name>
</gene>
<evidence type="ECO:0000256" key="4">
    <source>
        <dbReference type="ARBA" id="ARBA00023163"/>
    </source>
</evidence>
<dbReference type="InterPro" id="IPR016032">
    <property type="entry name" value="Sig_transdc_resp-reg_C-effctor"/>
</dbReference>
<feature type="domain" description="HTH luxR-type" evidence="6">
    <location>
        <begin position="142"/>
        <end position="207"/>
    </location>
</feature>
<evidence type="ECO:0000313" key="9">
    <source>
        <dbReference type="Proteomes" id="UP000517916"/>
    </source>
</evidence>
<comment type="caution">
    <text evidence="8">The sequence shown here is derived from an EMBL/GenBank/DDBJ whole genome shotgun (WGS) entry which is preliminary data.</text>
</comment>
<feature type="modified residue" description="4-aspartylphosphate" evidence="5">
    <location>
        <position position="54"/>
    </location>
</feature>
<dbReference type="PROSITE" id="PS50110">
    <property type="entry name" value="RESPONSE_REGULATORY"/>
    <property type="match status" value="1"/>
</dbReference>
<dbReference type="Gene3D" id="3.40.50.2300">
    <property type="match status" value="1"/>
</dbReference>
<dbReference type="InterPro" id="IPR011006">
    <property type="entry name" value="CheY-like_superfamily"/>
</dbReference>
<dbReference type="SUPFAM" id="SSF46894">
    <property type="entry name" value="C-terminal effector domain of the bipartite response regulators"/>
    <property type="match status" value="1"/>
</dbReference>
<dbReference type="PANTHER" id="PTHR43214">
    <property type="entry name" value="TWO-COMPONENT RESPONSE REGULATOR"/>
    <property type="match status" value="1"/>
</dbReference>
<sequence>MTGVLLVDDQPIVRAGLRMLCQSAADLEVVGEAGNGEVALRAVCADAPEVVVMDLRMPVMDGVRATELIARDHPGSRVLVLTTFDEDEHLYAALRAGAAGFLAKHAEPERVLAAIRAVAAGETVFSPEVLARIVSRAMGTGTRAELPALTERECEVLALLATGASNAEIGERLFLAVTTVKTHVSALAAKTGCANRVQLAVLAVRAGLDL</sequence>
<evidence type="ECO:0000256" key="1">
    <source>
        <dbReference type="ARBA" id="ARBA00022553"/>
    </source>
</evidence>
<dbReference type="EMBL" id="JACJID010000004">
    <property type="protein sequence ID" value="MBA8928886.1"/>
    <property type="molecule type" value="Genomic_DNA"/>
</dbReference>
<dbReference type="RefSeq" id="WP_182839076.1">
    <property type="nucleotide sequence ID" value="NZ_BAAABQ010000016.1"/>
</dbReference>
<dbReference type="SUPFAM" id="SSF52172">
    <property type="entry name" value="CheY-like"/>
    <property type="match status" value="1"/>
</dbReference>
<dbReference type="GO" id="GO:0003677">
    <property type="term" value="F:DNA binding"/>
    <property type="evidence" value="ECO:0007669"/>
    <property type="project" value="UniProtKB-KW"/>
</dbReference>
<organism evidence="8 9">
    <name type="scientific">Kutzneria viridogrisea</name>
    <dbReference type="NCBI Taxonomy" id="47990"/>
    <lineage>
        <taxon>Bacteria</taxon>
        <taxon>Bacillati</taxon>
        <taxon>Actinomycetota</taxon>
        <taxon>Actinomycetes</taxon>
        <taxon>Pseudonocardiales</taxon>
        <taxon>Pseudonocardiaceae</taxon>
        <taxon>Kutzneria</taxon>
    </lineage>
</organism>
<dbReference type="Proteomes" id="UP000517916">
    <property type="component" value="Unassembled WGS sequence"/>
</dbReference>
<dbReference type="Pfam" id="PF00196">
    <property type="entry name" value="GerE"/>
    <property type="match status" value="1"/>
</dbReference>
<dbReference type="InterPro" id="IPR000792">
    <property type="entry name" value="Tscrpt_reg_LuxR_C"/>
</dbReference>
<protein>
    <submittedName>
        <fullName evidence="8">DNA-binding NarL/FixJ family response regulator</fullName>
    </submittedName>
</protein>
<dbReference type="InterPro" id="IPR058245">
    <property type="entry name" value="NreC/VraR/RcsB-like_REC"/>
</dbReference>
<evidence type="ECO:0000256" key="3">
    <source>
        <dbReference type="ARBA" id="ARBA00023125"/>
    </source>
</evidence>
<reference evidence="8 9" key="1">
    <citation type="submission" date="2020-08" db="EMBL/GenBank/DDBJ databases">
        <title>Genomic Encyclopedia of Archaeal and Bacterial Type Strains, Phase II (KMG-II): from individual species to whole genera.</title>
        <authorList>
            <person name="Goeker M."/>
        </authorList>
    </citation>
    <scope>NUCLEOTIDE SEQUENCE [LARGE SCALE GENOMIC DNA]</scope>
    <source>
        <strain evidence="8 9">DSM 43850</strain>
    </source>
</reference>
<keyword evidence="2" id="KW-0805">Transcription regulation</keyword>
<dbReference type="SMART" id="SM00448">
    <property type="entry name" value="REC"/>
    <property type="match status" value="1"/>
</dbReference>
<name>A0ABR6BPQ0_9PSEU</name>
<dbReference type="PROSITE" id="PS50043">
    <property type="entry name" value="HTH_LUXR_2"/>
    <property type="match status" value="1"/>
</dbReference>
<evidence type="ECO:0000256" key="5">
    <source>
        <dbReference type="PROSITE-ProRule" id="PRU00169"/>
    </source>
</evidence>
<feature type="domain" description="Response regulatory" evidence="7">
    <location>
        <begin position="3"/>
        <end position="119"/>
    </location>
</feature>
<keyword evidence="9" id="KW-1185">Reference proteome</keyword>